<evidence type="ECO:0000256" key="1">
    <source>
        <dbReference type="ARBA" id="ARBA00004141"/>
    </source>
</evidence>
<gene>
    <name evidence="7" type="ORF">LYSCAS_29200</name>
</gene>
<feature type="transmembrane region" description="Helical" evidence="5">
    <location>
        <begin position="175"/>
        <end position="193"/>
    </location>
</feature>
<evidence type="ECO:0000313" key="7">
    <source>
        <dbReference type="EMBL" id="BCT93896.1"/>
    </source>
</evidence>
<evidence type="ECO:0000256" key="5">
    <source>
        <dbReference type="SAM" id="Phobius"/>
    </source>
</evidence>
<dbReference type="InterPro" id="IPR058533">
    <property type="entry name" value="Cation_efflux_TM"/>
</dbReference>
<dbReference type="InterPro" id="IPR027469">
    <property type="entry name" value="Cation_efflux_TMD_sf"/>
</dbReference>
<keyword evidence="3 5" id="KW-1133">Transmembrane helix</keyword>
<dbReference type="Gene3D" id="1.20.1510.10">
    <property type="entry name" value="Cation efflux protein transmembrane domain"/>
    <property type="match status" value="1"/>
</dbReference>
<proteinExistence type="predicted"/>
<reference evidence="7 8" key="1">
    <citation type="submission" date="2021-03" db="EMBL/GenBank/DDBJ databases">
        <title>Complete Genome Sequences of Two Lysobacter Strains Isolated from Sea Water (Lysobacter caseinilyticus) and Soil (Lysobacter helvus) in South Korea.</title>
        <authorList>
            <person name="Watanabe Y."/>
            <person name="Arakawa K."/>
        </authorList>
    </citation>
    <scope>NUCLEOTIDE SEQUENCE [LARGE SCALE GENOMIC DNA]</scope>
    <source>
        <strain evidence="7 8">KVB24</strain>
    </source>
</reference>
<keyword evidence="8" id="KW-1185">Reference proteome</keyword>
<feature type="transmembrane region" description="Helical" evidence="5">
    <location>
        <begin position="112"/>
        <end position="131"/>
    </location>
</feature>
<dbReference type="Pfam" id="PF01545">
    <property type="entry name" value="Cation_efflux"/>
    <property type="match status" value="1"/>
</dbReference>
<feature type="transmembrane region" description="Helical" evidence="5">
    <location>
        <begin position="21"/>
        <end position="43"/>
    </location>
</feature>
<feature type="transmembrane region" description="Helical" evidence="5">
    <location>
        <begin position="55"/>
        <end position="73"/>
    </location>
</feature>
<evidence type="ECO:0000259" key="6">
    <source>
        <dbReference type="Pfam" id="PF01545"/>
    </source>
</evidence>
<keyword evidence="4 5" id="KW-0472">Membrane</keyword>
<accession>A0ABN6FW07</accession>
<sequence>MGDCCGCDLDIKAMQEAQKRVLRTVMLINIATFGMMVGAAWYSRSSALLSGTLDNLGDAVTYALSLSVVAAGARAKARVAVFKGALISCAALGVAIQIGWRLAHPTVPIFEGMGVAAILNLAANLYCLRLLNPYRAGDVNMASAWECSRNDVFEGIAVIVATVAVWVFDAGWPDIVVAIALLLLFLRSAFRVLRSATLAYRASPSNT</sequence>
<feature type="domain" description="Cation efflux protein transmembrane" evidence="6">
    <location>
        <begin position="25"/>
        <end position="197"/>
    </location>
</feature>
<protein>
    <recommendedName>
        <fullName evidence="6">Cation efflux protein transmembrane domain-containing protein</fullName>
    </recommendedName>
</protein>
<dbReference type="SUPFAM" id="SSF161111">
    <property type="entry name" value="Cation efflux protein transmembrane domain-like"/>
    <property type="match status" value="1"/>
</dbReference>
<evidence type="ECO:0000256" key="2">
    <source>
        <dbReference type="ARBA" id="ARBA00022692"/>
    </source>
</evidence>
<evidence type="ECO:0000256" key="4">
    <source>
        <dbReference type="ARBA" id="ARBA00023136"/>
    </source>
</evidence>
<name>A0ABN6FW07_9GAMM</name>
<dbReference type="Proteomes" id="UP000681317">
    <property type="component" value="Chromosome"/>
</dbReference>
<evidence type="ECO:0000313" key="8">
    <source>
        <dbReference type="Proteomes" id="UP000681317"/>
    </source>
</evidence>
<organism evidence="7 8">
    <name type="scientific">Noviluteimonas caseinilytica</name>
    <dbReference type="NCBI Taxonomy" id="2675101"/>
    <lineage>
        <taxon>Bacteria</taxon>
        <taxon>Pseudomonadati</taxon>
        <taxon>Pseudomonadota</taxon>
        <taxon>Gammaproteobacteria</taxon>
        <taxon>Lysobacterales</taxon>
        <taxon>Lysobacteraceae</taxon>
        <taxon>Noviluteimonas</taxon>
    </lineage>
</organism>
<feature type="transmembrane region" description="Helical" evidence="5">
    <location>
        <begin position="80"/>
        <end position="100"/>
    </location>
</feature>
<dbReference type="EMBL" id="AP024545">
    <property type="protein sequence ID" value="BCT93896.1"/>
    <property type="molecule type" value="Genomic_DNA"/>
</dbReference>
<evidence type="ECO:0000256" key="3">
    <source>
        <dbReference type="ARBA" id="ARBA00022989"/>
    </source>
</evidence>
<keyword evidence="2 5" id="KW-0812">Transmembrane</keyword>
<feature type="transmembrane region" description="Helical" evidence="5">
    <location>
        <begin position="152"/>
        <end position="169"/>
    </location>
</feature>
<comment type="subcellular location">
    <subcellularLocation>
        <location evidence="1">Membrane</location>
        <topology evidence="1">Multi-pass membrane protein</topology>
    </subcellularLocation>
</comment>